<accession>A0A162XMC0</accession>
<keyword evidence="1" id="KW-0378">Hydrolase</keyword>
<dbReference type="SUPFAM" id="SSF52499">
    <property type="entry name" value="Isochorismatase-like hydrolases"/>
    <property type="match status" value="1"/>
</dbReference>
<dbReference type="GO" id="GO:0016787">
    <property type="term" value="F:hydrolase activity"/>
    <property type="evidence" value="ECO:0007669"/>
    <property type="project" value="UniProtKB-KW"/>
</dbReference>
<evidence type="ECO:0000313" key="3">
    <source>
        <dbReference type="EMBL" id="KZS38710.1"/>
    </source>
</evidence>
<dbReference type="EMBL" id="LQRT01000046">
    <property type="protein sequence ID" value="KZS38710.1"/>
    <property type="molecule type" value="Genomic_DNA"/>
</dbReference>
<protein>
    <submittedName>
        <fullName evidence="3">Isochorismatase</fullName>
    </submittedName>
</protein>
<dbReference type="Proteomes" id="UP000076715">
    <property type="component" value="Unassembled WGS sequence"/>
</dbReference>
<evidence type="ECO:0000256" key="1">
    <source>
        <dbReference type="ARBA" id="ARBA00022801"/>
    </source>
</evidence>
<dbReference type="Pfam" id="PF00857">
    <property type="entry name" value="Isochorismatase"/>
    <property type="match status" value="1"/>
</dbReference>
<dbReference type="CDD" id="cd01014">
    <property type="entry name" value="nicotinamidase_related"/>
    <property type="match status" value="1"/>
</dbReference>
<dbReference type="Gene3D" id="3.40.50.850">
    <property type="entry name" value="Isochorismatase-like"/>
    <property type="match status" value="1"/>
</dbReference>
<comment type="caution">
    <text evidence="3">The sequence shown here is derived from an EMBL/GenBank/DDBJ whole genome shotgun (WGS) entry which is preliminary data.</text>
</comment>
<organism evidence="3 4">
    <name type="scientific">Aquimarina aggregata</name>
    <dbReference type="NCBI Taxonomy" id="1642818"/>
    <lineage>
        <taxon>Bacteria</taxon>
        <taxon>Pseudomonadati</taxon>
        <taxon>Bacteroidota</taxon>
        <taxon>Flavobacteriia</taxon>
        <taxon>Flavobacteriales</taxon>
        <taxon>Flavobacteriaceae</taxon>
        <taxon>Aquimarina</taxon>
    </lineage>
</organism>
<name>A0A162XMC0_9FLAO</name>
<dbReference type="AlphaFoldDB" id="A0A162XMC0"/>
<dbReference type="PANTHER" id="PTHR43540:SF1">
    <property type="entry name" value="ISOCHORISMATASE HYDROLASE"/>
    <property type="match status" value="1"/>
</dbReference>
<feature type="domain" description="Isochorismatase-like" evidence="2">
    <location>
        <begin position="10"/>
        <end position="186"/>
    </location>
</feature>
<dbReference type="InterPro" id="IPR000868">
    <property type="entry name" value="Isochorismatase-like_dom"/>
</dbReference>
<reference evidence="3 4" key="1">
    <citation type="submission" date="2016-01" db="EMBL/GenBank/DDBJ databases">
        <title>The draft genome sequence of Aquimarina sp. RZW4-3-2.</title>
        <authorList>
            <person name="Wang Y."/>
        </authorList>
    </citation>
    <scope>NUCLEOTIDE SEQUENCE [LARGE SCALE GENOMIC DNA]</scope>
    <source>
        <strain evidence="3 4">RZW4-3-2</strain>
    </source>
</reference>
<dbReference type="RefSeq" id="WP_066318349.1">
    <property type="nucleotide sequence ID" value="NZ_LQRT01000046.1"/>
</dbReference>
<dbReference type="InterPro" id="IPR036380">
    <property type="entry name" value="Isochorismatase-like_sf"/>
</dbReference>
<gene>
    <name evidence="3" type="ORF">AWE51_14065</name>
</gene>
<dbReference type="STRING" id="1642818.AWE51_14065"/>
<keyword evidence="4" id="KW-1185">Reference proteome</keyword>
<evidence type="ECO:0000259" key="2">
    <source>
        <dbReference type="Pfam" id="PF00857"/>
    </source>
</evidence>
<sequence>MDIVKSKRPALLLIDIQKGFEDIEYWGGERNNPDAEKNMENLLILWRKNNLPVFHIKHCSTEPNSPLAKSHPGNDFQDFSAPLEDLKGEHIVEKEVNSAFIGTGLKQLLEFKKIDTLVIVGLTTDHCVSTTTRMAGNFGFKTFLVEDAVATFNKTGANGQNYSAQLIHDTAIASLKDEFATIVSTASVIENLA</sequence>
<dbReference type="InterPro" id="IPR050272">
    <property type="entry name" value="Isochorismatase-like_hydrls"/>
</dbReference>
<proteinExistence type="predicted"/>
<dbReference type="OrthoDB" id="9791276at2"/>
<evidence type="ECO:0000313" key="4">
    <source>
        <dbReference type="Proteomes" id="UP000076715"/>
    </source>
</evidence>
<dbReference type="PANTHER" id="PTHR43540">
    <property type="entry name" value="PEROXYUREIDOACRYLATE/UREIDOACRYLATE AMIDOHYDROLASE-RELATED"/>
    <property type="match status" value="1"/>
</dbReference>